<dbReference type="PANTHER" id="PTHR47327:SF1">
    <property type="entry name" value="RE15579P"/>
    <property type="match status" value="1"/>
</dbReference>
<feature type="compositionally biased region" description="Polar residues" evidence="1">
    <location>
        <begin position="129"/>
        <end position="141"/>
    </location>
</feature>
<dbReference type="Proteomes" id="UP000887563">
    <property type="component" value="Unplaced"/>
</dbReference>
<organism evidence="3 4">
    <name type="scientific">Meloidogyne incognita</name>
    <name type="common">Southern root-knot nematode worm</name>
    <name type="synonym">Oxyuris incognita</name>
    <dbReference type="NCBI Taxonomy" id="6306"/>
    <lineage>
        <taxon>Eukaryota</taxon>
        <taxon>Metazoa</taxon>
        <taxon>Ecdysozoa</taxon>
        <taxon>Nematoda</taxon>
        <taxon>Chromadorea</taxon>
        <taxon>Rhabditida</taxon>
        <taxon>Tylenchina</taxon>
        <taxon>Tylenchomorpha</taxon>
        <taxon>Tylenchoidea</taxon>
        <taxon>Meloidogynidae</taxon>
        <taxon>Meloidogyninae</taxon>
        <taxon>Meloidogyne</taxon>
        <taxon>Meloidogyne incognita group</taxon>
    </lineage>
</organism>
<name>A0A914M8C1_MELIC</name>
<keyword evidence="3" id="KW-1185">Reference proteome</keyword>
<proteinExistence type="predicted"/>
<dbReference type="SUPFAM" id="SSF57414">
    <property type="entry name" value="Hairpin loop containing domain-like"/>
    <property type="match status" value="2"/>
</dbReference>
<dbReference type="InterPro" id="IPR003609">
    <property type="entry name" value="Pan_app"/>
</dbReference>
<dbReference type="Pfam" id="PF00024">
    <property type="entry name" value="PAN_1"/>
    <property type="match status" value="1"/>
</dbReference>
<feature type="compositionally biased region" description="Polar residues" evidence="1">
    <location>
        <begin position="150"/>
        <end position="188"/>
    </location>
</feature>
<evidence type="ECO:0000259" key="2">
    <source>
        <dbReference type="PROSITE" id="PS50948"/>
    </source>
</evidence>
<dbReference type="GO" id="GO:0009653">
    <property type="term" value="P:anatomical structure morphogenesis"/>
    <property type="evidence" value="ECO:0007669"/>
    <property type="project" value="TreeGrafter"/>
</dbReference>
<dbReference type="Gene3D" id="3.50.4.10">
    <property type="entry name" value="Hepatocyte Growth Factor"/>
    <property type="match status" value="1"/>
</dbReference>
<dbReference type="PANTHER" id="PTHR47327">
    <property type="entry name" value="FI18240P1-RELATED"/>
    <property type="match status" value="1"/>
</dbReference>
<evidence type="ECO:0000313" key="3">
    <source>
        <dbReference type="Proteomes" id="UP000887563"/>
    </source>
</evidence>
<protein>
    <submittedName>
        <fullName evidence="4">Apple domain-containing protein</fullName>
    </submittedName>
</protein>
<evidence type="ECO:0000313" key="4">
    <source>
        <dbReference type="WBParaSite" id="Minc3s01336g22893"/>
    </source>
</evidence>
<dbReference type="InterPro" id="IPR052774">
    <property type="entry name" value="Celegans_DevNeuronal_Protein"/>
</dbReference>
<feature type="domain" description="Apple" evidence="2">
    <location>
        <begin position="245"/>
        <end position="328"/>
    </location>
</feature>
<dbReference type="WBParaSite" id="Minc3s01336g22893">
    <property type="protein sequence ID" value="Minc3s01336g22893"/>
    <property type="gene ID" value="Minc3s01336g22893"/>
</dbReference>
<dbReference type="AlphaFoldDB" id="A0A914M8C1"/>
<dbReference type="SMART" id="SM00473">
    <property type="entry name" value="PAN_AP"/>
    <property type="match status" value="2"/>
</dbReference>
<evidence type="ECO:0000256" key="1">
    <source>
        <dbReference type="SAM" id="MobiDB-lite"/>
    </source>
</evidence>
<reference evidence="4" key="1">
    <citation type="submission" date="2022-11" db="UniProtKB">
        <authorList>
            <consortium name="WormBaseParasite"/>
        </authorList>
    </citation>
    <scope>IDENTIFICATION</scope>
</reference>
<sequence>MEHRNLQNYGNDAISIGMKRGLSLNECRCACANTWKLEEKAQCKSLHFGREEGLCELLSSDHIGKSDLIFNKSSDYHYVSCEKKYLLKTAEKMCKNKSNEHQTFNNEGVFNNNNATTNMLLKSELTTDNPEINLNKNSGTKNKPELNLNKPETNLNKNSVTTNKPEFNSNKYSGTTNKSEINLNNPEFNLNKPEINLNKNSESTNKPEFNLNKNINVQQTSTTTQTTTQTSVNAVIDVDKNNQQCFERISGFSMNGTTTASLEHNVSIEQCKCLCANSLHSRYPFQCASVSYFGDERDCVLNLQNRQSAPDQFTPEPDQQVIYFGFLCHSKKAAEFVENVCSNNLEASATKGNISENYFKPTTISSINQSDSSTTKTFPNASEASTNLGKISDNLLLNLRASERSASKN</sequence>
<accession>A0A914M8C1</accession>
<dbReference type="PROSITE" id="PS50948">
    <property type="entry name" value="PAN"/>
    <property type="match status" value="2"/>
</dbReference>
<feature type="domain" description="Apple" evidence="2">
    <location>
        <begin position="1"/>
        <end position="81"/>
    </location>
</feature>
<feature type="region of interest" description="Disordered" evidence="1">
    <location>
        <begin position="129"/>
        <end position="191"/>
    </location>
</feature>